<dbReference type="Proteomes" id="UP001202248">
    <property type="component" value="Unassembled WGS sequence"/>
</dbReference>
<sequence length="93" mass="10832">MNKAIFDFERIGTMDDFYIVAKRQLNLPEHFGKNLDALWDSLTGDIELPLAVRFENMSMSQLEIFDKLIQLFEEASGELGEAFSFEYYLRKAV</sequence>
<evidence type="ECO:0000259" key="2">
    <source>
        <dbReference type="Pfam" id="PF01337"/>
    </source>
</evidence>
<evidence type="ECO:0000256" key="1">
    <source>
        <dbReference type="ARBA" id="ARBA00006845"/>
    </source>
</evidence>
<accession>A0ABS9SF52</accession>
<dbReference type="SUPFAM" id="SSF52038">
    <property type="entry name" value="Barstar-related"/>
    <property type="match status" value="1"/>
</dbReference>
<gene>
    <name evidence="3" type="ORF">MKP09_03080</name>
</gene>
<dbReference type="InterPro" id="IPR035905">
    <property type="entry name" value="Barstar-like_sf"/>
</dbReference>
<organism evidence="3 4">
    <name type="scientific">Niabella ginsengisoli</name>
    <dbReference type="NCBI Taxonomy" id="522298"/>
    <lineage>
        <taxon>Bacteria</taxon>
        <taxon>Pseudomonadati</taxon>
        <taxon>Bacteroidota</taxon>
        <taxon>Chitinophagia</taxon>
        <taxon>Chitinophagales</taxon>
        <taxon>Chitinophagaceae</taxon>
        <taxon>Niabella</taxon>
    </lineage>
</organism>
<evidence type="ECO:0000313" key="3">
    <source>
        <dbReference type="EMBL" id="MCH5596975.1"/>
    </source>
</evidence>
<dbReference type="RefSeq" id="WP_240826388.1">
    <property type="nucleotide sequence ID" value="NZ_JAKWBL010000001.1"/>
</dbReference>
<comment type="similarity">
    <text evidence="1">Belongs to the barstar family.</text>
</comment>
<dbReference type="EMBL" id="JAKWBL010000001">
    <property type="protein sequence ID" value="MCH5596975.1"/>
    <property type="molecule type" value="Genomic_DNA"/>
</dbReference>
<feature type="domain" description="Barstar (barnase inhibitor)" evidence="2">
    <location>
        <begin position="3"/>
        <end position="81"/>
    </location>
</feature>
<dbReference type="InterPro" id="IPR000468">
    <property type="entry name" value="Barstar"/>
</dbReference>
<protein>
    <submittedName>
        <fullName evidence="3">Barstar family protein</fullName>
    </submittedName>
</protein>
<dbReference type="Pfam" id="PF01337">
    <property type="entry name" value="Barstar"/>
    <property type="match status" value="1"/>
</dbReference>
<dbReference type="Gene3D" id="3.30.370.10">
    <property type="entry name" value="Barstar-like"/>
    <property type="match status" value="1"/>
</dbReference>
<proteinExistence type="inferred from homology"/>
<keyword evidence="4" id="KW-1185">Reference proteome</keyword>
<comment type="caution">
    <text evidence="3">The sequence shown here is derived from an EMBL/GenBank/DDBJ whole genome shotgun (WGS) entry which is preliminary data.</text>
</comment>
<evidence type="ECO:0000313" key="4">
    <source>
        <dbReference type="Proteomes" id="UP001202248"/>
    </source>
</evidence>
<reference evidence="3 4" key="1">
    <citation type="submission" date="2022-02" db="EMBL/GenBank/DDBJ databases">
        <authorList>
            <person name="Min J."/>
        </authorList>
    </citation>
    <scope>NUCLEOTIDE SEQUENCE [LARGE SCALE GENOMIC DNA]</scope>
    <source>
        <strain evidence="3 4">GR10-1</strain>
    </source>
</reference>
<name>A0ABS9SF52_9BACT</name>